<feature type="compositionally biased region" description="Polar residues" evidence="1">
    <location>
        <begin position="136"/>
        <end position="145"/>
    </location>
</feature>
<protein>
    <submittedName>
        <fullName evidence="4">Helix-turn-helix domain-containing protein</fullName>
    </submittedName>
</protein>
<dbReference type="Pfam" id="PF13413">
    <property type="entry name" value="HTH_25"/>
    <property type="match status" value="1"/>
</dbReference>
<dbReference type="InterPro" id="IPR025194">
    <property type="entry name" value="RodZ-like_C"/>
</dbReference>
<reference evidence="4 5" key="1">
    <citation type="journal article" date="2003" name="Int. J. Syst. Evol. Microbiol.">
        <title>Bacillus nealsonii sp. nov., isolated from a spacecraft-assembly facility, whose spores are gamma-radiation resistant.</title>
        <authorList>
            <person name="Venkateswaran K."/>
            <person name="Kempf M."/>
            <person name="Chen F."/>
            <person name="Satomi M."/>
            <person name="Nicholson W."/>
            <person name="Kern R."/>
        </authorList>
    </citation>
    <scope>NUCLEOTIDE SEQUENCE [LARGE SCALE GENOMIC DNA]</scope>
    <source>
        <strain evidence="4 5">FO-92</strain>
    </source>
</reference>
<dbReference type="Proteomes" id="UP000233375">
    <property type="component" value="Unassembled WGS sequence"/>
</dbReference>
<feature type="domain" description="HTH cro/C1-type" evidence="3">
    <location>
        <begin position="8"/>
        <end position="68"/>
    </location>
</feature>
<evidence type="ECO:0000313" key="4">
    <source>
        <dbReference type="EMBL" id="PKG23097.1"/>
    </source>
</evidence>
<feature type="region of interest" description="Disordered" evidence="1">
    <location>
        <begin position="136"/>
        <end position="197"/>
    </location>
</feature>
<dbReference type="PANTHER" id="PTHR34475">
    <property type="match status" value="1"/>
</dbReference>
<dbReference type="EMBL" id="PISE01000029">
    <property type="protein sequence ID" value="PKG23097.1"/>
    <property type="molecule type" value="Genomic_DNA"/>
</dbReference>
<dbReference type="SUPFAM" id="SSF47413">
    <property type="entry name" value="lambda repressor-like DNA-binding domains"/>
    <property type="match status" value="1"/>
</dbReference>
<dbReference type="OrthoDB" id="9797543at2"/>
<keyword evidence="5" id="KW-1185">Reference proteome</keyword>
<evidence type="ECO:0000256" key="1">
    <source>
        <dbReference type="SAM" id="MobiDB-lite"/>
    </source>
</evidence>
<dbReference type="SMART" id="SM00530">
    <property type="entry name" value="HTH_XRE"/>
    <property type="match status" value="1"/>
</dbReference>
<dbReference type="RefSeq" id="WP_101177738.1">
    <property type="nucleotide sequence ID" value="NZ_PISE01000029.1"/>
</dbReference>
<dbReference type="CDD" id="cd00093">
    <property type="entry name" value="HTH_XRE"/>
    <property type="match status" value="1"/>
</dbReference>
<accession>A0A2N0Z0R2</accession>
<evidence type="ECO:0000313" key="5">
    <source>
        <dbReference type="Proteomes" id="UP000233375"/>
    </source>
</evidence>
<dbReference type="InterPro" id="IPR010982">
    <property type="entry name" value="Lambda_DNA-bd_dom_sf"/>
</dbReference>
<gene>
    <name evidence="4" type="ORF">CWS01_13570</name>
</gene>
<keyword evidence="2" id="KW-1133">Transmembrane helix</keyword>
<feature type="compositionally biased region" description="Basic and acidic residues" evidence="1">
    <location>
        <begin position="186"/>
        <end position="197"/>
    </location>
</feature>
<sequence>MSELGNRLKEARAAKGLSLEELQEITKIQTRYLVGIEEGNYSLMPGSFYARAFIKQYAEAVDLSPEELFEEYKGEIPASLNDDIPEKLSRVTTKKAMEKGNSKFWDILPTIFISILVVGIIFLVWYFFFVKGSETDTTSNNNEKNSAVYEESDKLKEAEKEDKKEAVTEEDAAKENTQTEEEEKEETPKQEISVESKQGKNTVYEVKNAEQFKLKLVSTGETWVNIKNGKGYSFFQGMLKKGETDSKTVDLSKEEEAVLVIGNSTATEIYVNDEKIDYAVSPSKYVRQDITIRYIKEKE</sequence>
<dbReference type="GO" id="GO:0003677">
    <property type="term" value="F:DNA binding"/>
    <property type="evidence" value="ECO:0007669"/>
    <property type="project" value="InterPro"/>
</dbReference>
<name>A0A2N0Z0R2_9BACI</name>
<keyword evidence="2" id="KW-0472">Membrane</keyword>
<dbReference type="AlphaFoldDB" id="A0A2N0Z0R2"/>
<keyword evidence="2" id="KW-0812">Transmembrane</keyword>
<feature type="compositionally biased region" description="Basic and acidic residues" evidence="1">
    <location>
        <begin position="151"/>
        <end position="174"/>
    </location>
</feature>
<dbReference type="InterPro" id="IPR050400">
    <property type="entry name" value="Bact_Cytoskel_RodZ"/>
</dbReference>
<evidence type="ECO:0000259" key="3">
    <source>
        <dbReference type="PROSITE" id="PS50943"/>
    </source>
</evidence>
<dbReference type="InterPro" id="IPR001387">
    <property type="entry name" value="Cro/C1-type_HTH"/>
</dbReference>
<feature type="compositionally biased region" description="Acidic residues" evidence="1">
    <location>
        <begin position="175"/>
        <end position="185"/>
    </location>
</feature>
<comment type="caution">
    <text evidence="4">The sequence shown here is derived from an EMBL/GenBank/DDBJ whole genome shotgun (WGS) entry which is preliminary data.</text>
</comment>
<dbReference type="Gene3D" id="1.10.260.40">
    <property type="entry name" value="lambda repressor-like DNA-binding domains"/>
    <property type="match status" value="1"/>
</dbReference>
<evidence type="ECO:0000256" key="2">
    <source>
        <dbReference type="SAM" id="Phobius"/>
    </source>
</evidence>
<dbReference type="PROSITE" id="PS50943">
    <property type="entry name" value="HTH_CROC1"/>
    <property type="match status" value="1"/>
</dbReference>
<feature type="transmembrane region" description="Helical" evidence="2">
    <location>
        <begin position="104"/>
        <end position="128"/>
    </location>
</feature>
<organism evidence="4 5">
    <name type="scientific">Niallia nealsonii</name>
    <dbReference type="NCBI Taxonomy" id="115979"/>
    <lineage>
        <taxon>Bacteria</taxon>
        <taxon>Bacillati</taxon>
        <taxon>Bacillota</taxon>
        <taxon>Bacilli</taxon>
        <taxon>Bacillales</taxon>
        <taxon>Bacillaceae</taxon>
        <taxon>Niallia</taxon>
    </lineage>
</organism>
<dbReference type="Pfam" id="PF13464">
    <property type="entry name" value="RodZ_C"/>
    <property type="match status" value="1"/>
</dbReference>
<proteinExistence type="predicted"/>
<dbReference type="PANTHER" id="PTHR34475:SF1">
    <property type="entry name" value="CYTOSKELETON PROTEIN RODZ"/>
    <property type="match status" value="1"/>
</dbReference>